<accession>A0A643BT18</accession>
<evidence type="ECO:0000313" key="9">
    <source>
        <dbReference type="EMBL" id="KAB0391054.1"/>
    </source>
</evidence>
<comment type="similarity">
    <text evidence="2 8">Belongs to the mitochondrial carrier (TC 2.A.29) family.</text>
</comment>
<name>A0A643BT18_BALPH</name>
<gene>
    <name evidence="9" type="ORF">E2I00_016050</name>
</gene>
<comment type="caution">
    <text evidence="9">The sequence shown here is derived from an EMBL/GenBank/DDBJ whole genome shotgun (WGS) entry which is preliminary data.</text>
</comment>
<evidence type="ECO:0000256" key="3">
    <source>
        <dbReference type="ARBA" id="ARBA00022448"/>
    </source>
</evidence>
<dbReference type="EMBL" id="SGJD01004859">
    <property type="protein sequence ID" value="KAB0391054.1"/>
    <property type="molecule type" value="Genomic_DNA"/>
</dbReference>
<keyword evidence="3 8" id="KW-0813">Transport</keyword>
<dbReference type="AlphaFoldDB" id="A0A643BT18"/>
<protein>
    <recommendedName>
        <fullName evidence="11">Solute carrier family 25 member 43</fullName>
    </recommendedName>
</protein>
<evidence type="ECO:0008006" key="11">
    <source>
        <dbReference type="Google" id="ProtNLM"/>
    </source>
</evidence>
<evidence type="ECO:0000256" key="7">
    <source>
        <dbReference type="PROSITE-ProRule" id="PRU00282"/>
    </source>
</evidence>
<evidence type="ECO:0000256" key="4">
    <source>
        <dbReference type="ARBA" id="ARBA00022692"/>
    </source>
</evidence>
<dbReference type="SUPFAM" id="SSF103506">
    <property type="entry name" value="Mitochondrial carrier"/>
    <property type="match status" value="1"/>
</dbReference>
<evidence type="ECO:0000313" key="10">
    <source>
        <dbReference type="Proteomes" id="UP000437017"/>
    </source>
</evidence>
<organism evidence="9 10">
    <name type="scientific">Balaenoptera physalus</name>
    <name type="common">Fin whale</name>
    <name type="synonym">Balaena physalus</name>
    <dbReference type="NCBI Taxonomy" id="9770"/>
    <lineage>
        <taxon>Eukaryota</taxon>
        <taxon>Metazoa</taxon>
        <taxon>Chordata</taxon>
        <taxon>Craniata</taxon>
        <taxon>Vertebrata</taxon>
        <taxon>Euteleostomi</taxon>
        <taxon>Mammalia</taxon>
        <taxon>Eutheria</taxon>
        <taxon>Laurasiatheria</taxon>
        <taxon>Artiodactyla</taxon>
        <taxon>Whippomorpha</taxon>
        <taxon>Cetacea</taxon>
        <taxon>Mysticeti</taxon>
        <taxon>Balaenopteridae</taxon>
        <taxon>Balaenoptera</taxon>
    </lineage>
</organism>
<dbReference type="Proteomes" id="UP000437017">
    <property type="component" value="Unassembled WGS sequence"/>
</dbReference>
<dbReference type="GO" id="GO:0055085">
    <property type="term" value="P:transmembrane transport"/>
    <property type="evidence" value="ECO:0007669"/>
    <property type="project" value="InterPro"/>
</dbReference>
<feature type="repeat" description="Solcar" evidence="7">
    <location>
        <begin position="12"/>
        <end position="99"/>
    </location>
</feature>
<evidence type="ECO:0000256" key="6">
    <source>
        <dbReference type="ARBA" id="ARBA00023136"/>
    </source>
</evidence>
<dbReference type="Gene3D" id="1.50.40.10">
    <property type="entry name" value="Mitochondrial carrier domain"/>
    <property type="match status" value="2"/>
</dbReference>
<keyword evidence="4 7" id="KW-0812">Transmembrane</keyword>
<evidence type="ECO:0000256" key="5">
    <source>
        <dbReference type="ARBA" id="ARBA00022737"/>
    </source>
</evidence>
<dbReference type="GO" id="GO:0005739">
    <property type="term" value="C:mitochondrion"/>
    <property type="evidence" value="ECO:0007669"/>
    <property type="project" value="UniProtKB-ARBA"/>
</dbReference>
<dbReference type="GO" id="GO:0016020">
    <property type="term" value="C:membrane"/>
    <property type="evidence" value="ECO:0007669"/>
    <property type="project" value="UniProtKB-SubCell"/>
</dbReference>
<keyword evidence="6 7" id="KW-0472">Membrane</keyword>
<keyword evidence="5" id="KW-0677">Repeat</keyword>
<dbReference type="PRINTS" id="PR00926">
    <property type="entry name" value="MITOCARRIER"/>
</dbReference>
<dbReference type="PROSITE" id="PS50920">
    <property type="entry name" value="SOLCAR"/>
    <property type="match status" value="1"/>
</dbReference>
<dbReference type="InterPro" id="IPR002067">
    <property type="entry name" value="MCP"/>
</dbReference>
<reference evidence="9 10" key="1">
    <citation type="journal article" date="2019" name="PLoS ONE">
        <title>Genomic analyses reveal an absence of contemporary introgressive admixture between fin whales and blue whales, despite known hybrids.</title>
        <authorList>
            <person name="Westbury M.V."/>
            <person name="Petersen B."/>
            <person name="Lorenzen E.D."/>
        </authorList>
    </citation>
    <scope>NUCLEOTIDE SEQUENCE [LARGE SCALE GENOMIC DNA]</scope>
    <source>
        <strain evidence="9">FinWhale-01</strain>
    </source>
</reference>
<dbReference type="PANTHER" id="PTHR24089">
    <property type="entry name" value="SOLUTE CARRIER FAMILY 25"/>
    <property type="match status" value="1"/>
</dbReference>
<dbReference type="Pfam" id="PF00153">
    <property type="entry name" value="Mito_carr"/>
    <property type="match status" value="2"/>
</dbReference>
<dbReference type="OrthoDB" id="270584at2759"/>
<dbReference type="InterPro" id="IPR018108">
    <property type="entry name" value="MCP_transmembrane"/>
</dbReference>
<comment type="subcellular location">
    <subcellularLocation>
        <location evidence="1">Membrane</location>
        <topology evidence="1">Multi-pass membrane protein</topology>
    </subcellularLocation>
</comment>
<evidence type="ECO:0000256" key="2">
    <source>
        <dbReference type="ARBA" id="ARBA00006375"/>
    </source>
</evidence>
<proteinExistence type="inferred from homology"/>
<evidence type="ECO:0000256" key="1">
    <source>
        <dbReference type="ARBA" id="ARBA00004141"/>
    </source>
</evidence>
<evidence type="ECO:0000256" key="8">
    <source>
        <dbReference type="RuleBase" id="RU000488"/>
    </source>
</evidence>
<feature type="non-terminal residue" evidence="9">
    <location>
        <position position="1"/>
    </location>
</feature>
<keyword evidence="10" id="KW-1185">Reference proteome</keyword>
<dbReference type="InterPro" id="IPR023395">
    <property type="entry name" value="MCP_dom_sf"/>
</dbReference>
<sequence length="136" mass="15381">FVVLFTDDLGHISQWRSIMAGSLAGMVSTIVTYPTDLIKTRLIVQNMLEPSYRGILHAFSTIYQQEGFLALYRGVSLTILVYMNLEKIWNGPRDRLSLLQNFANVCLAAAVTQTLSFPFDTVKRKMQVKSYVWGGL</sequence>